<dbReference type="InterPro" id="IPR036942">
    <property type="entry name" value="Beta-barrel_TonB_sf"/>
</dbReference>
<dbReference type="InterPro" id="IPR039426">
    <property type="entry name" value="TonB-dep_rcpt-like"/>
</dbReference>
<dbReference type="EMBL" id="JACHVC010000012">
    <property type="protein sequence ID" value="MBC2606343.1"/>
    <property type="molecule type" value="Genomic_DNA"/>
</dbReference>
<dbReference type="InterPro" id="IPR012910">
    <property type="entry name" value="Plug_dom"/>
</dbReference>
<evidence type="ECO:0000313" key="15">
    <source>
        <dbReference type="Proteomes" id="UP000526501"/>
    </source>
</evidence>
<dbReference type="PANTHER" id="PTHR32552:SF68">
    <property type="entry name" value="FERRICHROME OUTER MEMBRANE TRANSPORTER_PHAGE RECEPTOR"/>
    <property type="match status" value="1"/>
</dbReference>
<keyword evidence="10 11" id="KW-0998">Cell outer membrane</keyword>
<evidence type="ECO:0000256" key="4">
    <source>
        <dbReference type="ARBA" id="ARBA00022496"/>
    </source>
</evidence>
<keyword evidence="4" id="KW-0410">Iron transport</keyword>
<evidence type="ECO:0000256" key="1">
    <source>
        <dbReference type="ARBA" id="ARBA00004571"/>
    </source>
</evidence>
<keyword evidence="9 11" id="KW-0472">Membrane</keyword>
<name>A0A7X1B8H1_9BACT</name>
<evidence type="ECO:0000256" key="6">
    <source>
        <dbReference type="ARBA" id="ARBA00022729"/>
    </source>
</evidence>
<evidence type="ECO:0000256" key="12">
    <source>
        <dbReference type="SAM" id="SignalP"/>
    </source>
</evidence>
<keyword evidence="3 11" id="KW-1134">Transmembrane beta strand</keyword>
<evidence type="ECO:0000256" key="9">
    <source>
        <dbReference type="ARBA" id="ARBA00023136"/>
    </source>
</evidence>
<keyword evidence="7" id="KW-0408">Iron</keyword>
<proteinExistence type="inferred from homology"/>
<dbReference type="PROSITE" id="PS52016">
    <property type="entry name" value="TONB_DEPENDENT_REC_3"/>
    <property type="match status" value="1"/>
</dbReference>
<comment type="caution">
    <text evidence="14">The sequence shown here is derived from an EMBL/GenBank/DDBJ whole genome shotgun (WGS) entry which is preliminary data.</text>
</comment>
<feature type="domain" description="TonB-dependent receptor plug" evidence="13">
    <location>
        <begin position="75"/>
        <end position="191"/>
    </location>
</feature>
<dbReference type="GO" id="GO:0009279">
    <property type="term" value="C:cell outer membrane"/>
    <property type="evidence" value="ECO:0007669"/>
    <property type="project" value="UniProtKB-SubCell"/>
</dbReference>
<comment type="subcellular location">
    <subcellularLocation>
        <location evidence="1 11">Cell outer membrane</location>
        <topology evidence="1 11">Multi-pass membrane protein</topology>
    </subcellularLocation>
</comment>
<dbReference type="AlphaFoldDB" id="A0A7X1B8H1"/>
<evidence type="ECO:0000256" key="3">
    <source>
        <dbReference type="ARBA" id="ARBA00022452"/>
    </source>
</evidence>
<keyword evidence="15" id="KW-1185">Reference proteome</keyword>
<comment type="similarity">
    <text evidence="11">Belongs to the TonB-dependent receptor family.</text>
</comment>
<evidence type="ECO:0000256" key="11">
    <source>
        <dbReference type="PROSITE-ProRule" id="PRU01360"/>
    </source>
</evidence>
<dbReference type="Proteomes" id="UP000526501">
    <property type="component" value="Unassembled WGS sequence"/>
</dbReference>
<evidence type="ECO:0000313" key="14">
    <source>
        <dbReference type="EMBL" id="MBC2606343.1"/>
    </source>
</evidence>
<keyword evidence="14" id="KW-0675">Receptor</keyword>
<dbReference type="GO" id="GO:0015344">
    <property type="term" value="F:siderophore uptake transmembrane transporter activity"/>
    <property type="evidence" value="ECO:0007669"/>
    <property type="project" value="TreeGrafter"/>
</dbReference>
<keyword evidence="8" id="KW-0406">Ion transport</keyword>
<feature type="signal peptide" evidence="12">
    <location>
        <begin position="1"/>
        <end position="27"/>
    </location>
</feature>
<evidence type="ECO:0000256" key="2">
    <source>
        <dbReference type="ARBA" id="ARBA00022448"/>
    </source>
</evidence>
<keyword evidence="5 11" id="KW-0812">Transmembrane</keyword>
<evidence type="ECO:0000256" key="8">
    <source>
        <dbReference type="ARBA" id="ARBA00023065"/>
    </source>
</evidence>
<evidence type="ECO:0000256" key="10">
    <source>
        <dbReference type="ARBA" id="ARBA00023237"/>
    </source>
</evidence>
<feature type="chain" id="PRO_5030509380" evidence="12">
    <location>
        <begin position="28"/>
        <end position="969"/>
    </location>
</feature>
<dbReference type="Gene3D" id="2.40.170.20">
    <property type="entry name" value="TonB-dependent receptor, beta-barrel domain"/>
    <property type="match status" value="2"/>
</dbReference>
<reference evidence="14 15" key="1">
    <citation type="submission" date="2020-07" db="EMBL/GenBank/DDBJ databases">
        <authorList>
            <person name="Feng X."/>
        </authorList>
    </citation>
    <scope>NUCLEOTIDE SEQUENCE [LARGE SCALE GENOMIC DNA]</scope>
    <source>
        <strain evidence="14 15">JCM23202</strain>
    </source>
</reference>
<sequence length="969" mass="107513">MAHHSFRMFTKPRTAWACFGACSVGLAAFLSAQSTDESETEEEIFELSPFQVDASDDSGYRATNTISGTRLNAAIKDIPMPIEVITDEFIKDTGSTDLRQSLAYSAGMVMSSQNDAGAGNSFNTIGGVHNPEGATSNKTQTSYKVRGFITDATLRDGFRRQFSTDAANIGRVEVIRGPAALLYGIGNFGGIVNYLPKLPSEDKTQHITLSTGNQKHFRAVYEAGDTMDNDMRFGYYVTAVHEQNGSYTELAEDNRQFISPIFTFRPTEKTEVTIDMEYGLESKNAVGFQSVRARGDLSSENVASQQDRLERAGFLQFPDKEIRTMRWSGPDTFLDTESYNIRLQATHSFSENLNLLLGYNSSKVEFDSRDVSGGITNNVGPENLRSTITVIPASVENGDAEFIYGEVTDAIFQGSWSDRNEVVDRDQIRVELNYNFGLFENSEVLNLQNSFLLGRSEESSVKDVFTRGTLENEFFYWDPTDSSYMRFGVNGDGTAAPDMEDVSDIHDLSWNQGTYIVYQGSWLDERLTAVAGMRRDRNDFRGMVTDFRQDTVTRNDAGAKEKDTSQVGITFALNKQISVYALKAEGVMPNFDGNRDVYGNAMDAVTAESEEAGIKFDLMDGKLSGTISAYRIKQTGTPIYYWWAPAPAKGRFDPDADIIYNVSDFNPTVEADWRNGSFTVAAPQWDAAVASGAAYQIDDSWYLNASSPEGEAYMDTVFNASKTTNPGWPGWLYIQDDNTNNATLDFAAAEAGGYDAFLSGDQESSGWEAQFNFAPTDNMQFVLNYAQTKRTVVNAGAFPEYPWGAGGVDKWAVWYFPDGAWGLSGYSLEDQYLDPDDTSTWQGRGYGAGEKQDDTPRHALSGWGNYRFNDGAMAGFSLGLGFQYESEREYFSGITDGSGQLVTDTNGQRVVLETDPRLNIDAMAKYEFNLGDRNAHVQLNVYNVMNDQSAYGYIYAKPTTYRLQFGMDL</sequence>
<protein>
    <submittedName>
        <fullName evidence="14">TonB-dependent receptor plug domain-containing protein</fullName>
    </submittedName>
</protein>
<evidence type="ECO:0000256" key="5">
    <source>
        <dbReference type="ARBA" id="ARBA00022692"/>
    </source>
</evidence>
<dbReference type="SUPFAM" id="SSF56935">
    <property type="entry name" value="Porins"/>
    <property type="match status" value="1"/>
</dbReference>
<gene>
    <name evidence="14" type="ORF">H5P27_09830</name>
</gene>
<dbReference type="Gene3D" id="2.170.130.10">
    <property type="entry name" value="TonB-dependent receptor, plug domain"/>
    <property type="match status" value="1"/>
</dbReference>
<organism evidence="14 15">
    <name type="scientific">Pelagicoccus albus</name>
    <dbReference type="NCBI Taxonomy" id="415222"/>
    <lineage>
        <taxon>Bacteria</taxon>
        <taxon>Pseudomonadati</taxon>
        <taxon>Verrucomicrobiota</taxon>
        <taxon>Opitutia</taxon>
        <taxon>Puniceicoccales</taxon>
        <taxon>Pelagicoccaceae</taxon>
        <taxon>Pelagicoccus</taxon>
    </lineage>
</organism>
<keyword evidence="6 12" id="KW-0732">Signal</keyword>
<dbReference type="InterPro" id="IPR037066">
    <property type="entry name" value="Plug_dom_sf"/>
</dbReference>
<accession>A0A7X1B8H1</accession>
<dbReference type="PANTHER" id="PTHR32552">
    <property type="entry name" value="FERRICHROME IRON RECEPTOR-RELATED"/>
    <property type="match status" value="1"/>
</dbReference>
<dbReference type="RefSeq" id="WP_185660226.1">
    <property type="nucleotide sequence ID" value="NZ_JACHVC010000012.1"/>
</dbReference>
<dbReference type="Pfam" id="PF07715">
    <property type="entry name" value="Plug"/>
    <property type="match status" value="1"/>
</dbReference>
<keyword evidence="2 11" id="KW-0813">Transport</keyword>
<evidence type="ECO:0000259" key="13">
    <source>
        <dbReference type="Pfam" id="PF07715"/>
    </source>
</evidence>
<evidence type="ECO:0000256" key="7">
    <source>
        <dbReference type="ARBA" id="ARBA00023004"/>
    </source>
</evidence>